<dbReference type="Proteomes" id="UP001642483">
    <property type="component" value="Unassembled WGS sequence"/>
</dbReference>
<keyword evidence="7" id="KW-1185">Reference proteome</keyword>
<evidence type="ECO:0000256" key="3">
    <source>
        <dbReference type="ARBA" id="ARBA00022490"/>
    </source>
</evidence>
<accession>A0ABP0GZD9</accession>
<organism evidence="6 7">
    <name type="scientific">Clavelina lepadiformis</name>
    <name type="common">Light-bulb sea squirt</name>
    <name type="synonym">Ascidia lepadiformis</name>
    <dbReference type="NCBI Taxonomy" id="159417"/>
    <lineage>
        <taxon>Eukaryota</taxon>
        <taxon>Metazoa</taxon>
        <taxon>Chordata</taxon>
        <taxon>Tunicata</taxon>
        <taxon>Ascidiacea</taxon>
        <taxon>Aplousobranchia</taxon>
        <taxon>Clavelinidae</taxon>
        <taxon>Clavelina</taxon>
    </lineage>
</organism>
<evidence type="ECO:0000256" key="4">
    <source>
        <dbReference type="SAM" id="MobiDB-lite"/>
    </source>
</evidence>
<dbReference type="InterPro" id="IPR000007">
    <property type="entry name" value="Tubby_C"/>
</dbReference>
<comment type="caution">
    <text evidence="6">The sequence shown here is derived from an EMBL/GenBank/DDBJ whole genome shotgun (WGS) entry which is preliminary data.</text>
</comment>
<feature type="region of interest" description="Disordered" evidence="4">
    <location>
        <begin position="1"/>
        <end position="107"/>
    </location>
</feature>
<name>A0ABP0GZD9_CLALP</name>
<evidence type="ECO:0000256" key="2">
    <source>
        <dbReference type="ARBA" id="ARBA00007129"/>
    </source>
</evidence>
<dbReference type="Pfam" id="PF01167">
    <property type="entry name" value="Tub"/>
    <property type="match status" value="1"/>
</dbReference>
<comment type="similarity">
    <text evidence="2">Belongs to the TUB family.</text>
</comment>
<dbReference type="Gene3D" id="3.20.90.10">
    <property type="entry name" value="Tubby Protein, Chain A"/>
    <property type="match status" value="1"/>
</dbReference>
<feature type="domain" description="Tubby C-terminal" evidence="5">
    <location>
        <begin position="338"/>
        <end position="582"/>
    </location>
</feature>
<dbReference type="PANTHER" id="PTHR16517">
    <property type="entry name" value="TUBBY-RELATED"/>
    <property type="match status" value="1"/>
</dbReference>
<dbReference type="SUPFAM" id="SSF54518">
    <property type="entry name" value="Tubby C-terminal domain-like"/>
    <property type="match status" value="1"/>
</dbReference>
<proteinExistence type="inferred from homology"/>
<feature type="compositionally biased region" description="Basic and acidic residues" evidence="4">
    <location>
        <begin position="1"/>
        <end position="11"/>
    </location>
</feature>
<evidence type="ECO:0000259" key="5">
    <source>
        <dbReference type="Pfam" id="PF01167"/>
    </source>
</evidence>
<dbReference type="PROSITE" id="PS01201">
    <property type="entry name" value="TUB_2"/>
    <property type="match status" value="1"/>
</dbReference>
<dbReference type="InterPro" id="IPR025659">
    <property type="entry name" value="Tubby-like_C"/>
</dbReference>
<sequence>MYAGLDRKPSQEHWNSPSSPPGSIMDDEEVTRSMSAVSIRSIRDQKIERQKQREEQRQRRKKQESSMLISTDAPRIGSGGKSRPSTASRRDEALPLVESHNTNNKYNHAAYDNPTLDNEEQNITMINVVPSGNSYNTVENRPSKPAVESLPVDETPDVIPSRPTDTQRKMAQLGMAQSADFDVDSEEEEAEAGLMAVAPRPPTARSLAGGKRPGSAKLDARKFSWMAKLPPPVFSNEKRSPEKFHTSPPADGYERLKNFIFSPTPVYDFITNKPAIDTQEQEDAFVVMGFEDDFVPCQVQNTTSTILPLDDVENRPGSSGGRYVLPGMDIDDLENFCMQPAPQGYTIKCRITRDKKGIDRHAFPTYFLHYERDDGKKIFILAGRKRKRSKTSNYLISVDATDLSREGESYIGKLRSNMMGTKFTVFDNGKKWGDTELELDRSNLREDLVAICYETNVLGFKGPRKMTVVIPGMNVSHERVKFKPIHERESILSRWQNKNMENLIELSNKTPVWNEDTQSYVLNFRGRVTQASIKNFQIIHQSDPEYIVMQFGKVENDVFTLDYNYPMNAVQAFAIALSSFDSKLACE</sequence>
<dbReference type="PANTHER" id="PTHR16517:SF7">
    <property type="entry name" value="PROTEIN KING TUBBY"/>
    <property type="match status" value="1"/>
</dbReference>
<evidence type="ECO:0000313" key="6">
    <source>
        <dbReference type="EMBL" id="CAK8697118.1"/>
    </source>
</evidence>
<feature type="region of interest" description="Disordered" evidence="4">
    <location>
        <begin position="139"/>
        <end position="164"/>
    </location>
</feature>
<evidence type="ECO:0000313" key="7">
    <source>
        <dbReference type="Proteomes" id="UP001642483"/>
    </source>
</evidence>
<comment type="subcellular location">
    <subcellularLocation>
        <location evidence="1">Cytoplasm</location>
    </subcellularLocation>
</comment>
<reference evidence="6 7" key="1">
    <citation type="submission" date="2024-02" db="EMBL/GenBank/DDBJ databases">
        <authorList>
            <person name="Daric V."/>
            <person name="Darras S."/>
        </authorList>
    </citation>
    <scope>NUCLEOTIDE SEQUENCE [LARGE SCALE GENOMIC DNA]</scope>
</reference>
<keyword evidence="3" id="KW-0963">Cytoplasm</keyword>
<evidence type="ECO:0000256" key="1">
    <source>
        <dbReference type="ARBA" id="ARBA00004496"/>
    </source>
</evidence>
<gene>
    <name evidence="6" type="ORF">CVLEPA_LOCUS30397</name>
</gene>
<dbReference type="PRINTS" id="PR01573">
    <property type="entry name" value="SUPERTUBBY"/>
</dbReference>
<feature type="compositionally biased region" description="Basic and acidic residues" evidence="4">
    <location>
        <begin position="41"/>
        <end position="57"/>
    </location>
</feature>
<dbReference type="InterPro" id="IPR018066">
    <property type="entry name" value="Tubby_C_CS"/>
</dbReference>
<dbReference type="EMBL" id="CAWYQH010000163">
    <property type="protein sequence ID" value="CAK8697118.1"/>
    <property type="molecule type" value="Genomic_DNA"/>
</dbReference>
<protein>
    <recommendedName>
        <fullName evidence="5">Tubby C-terminal domain-containing protein</fullName>
    </recommendedName>
</protein>